<feature type="transmembrane region" description="Helical" evidence="8">
    <location>
        <begin position="322"/>
        <end position="343"/>
    </location>
</feature>
<keyword evidence="7" id="KW-0813">Transport</keyword>
<dbReference type="PROSITE" id="PS00216">
    <property type="entry name" value="SUGAR_TRANSPORT_1"/>
    <property type="match status" value="1"/>
</dbReference>
<dbReference type="RefSeq" id="XP_017016811.1">
    <property type="nucleotide sequence ID" value="XM_017161322.2"/>
</dbReference>
<proteinExistence type="inferred from homology"/>
<evidence type="ECO:0000259" key="9">
    <source>
        <dbReference type="PROSITE" id="PS50850"/>
    </source>
</evidence>
<evidence type="ECO:0000256" key="6">
    <source>
        <dbReference type="ARBA" id="ARBA00023180"/>
    </source>
</evidence>
<feature type="transmembrane region" description="Helical" evidence="8">
    <location>
        <begin position="487"/>
        <end position="507"/>
    </location>
</feature>
<evidence type="ECO:0000256" key="7">
    <source>
        <dbReference type="RuleBase" id="RU003346"/>
    </source>
</evidence>
<feature type="transmembrane region" description="Helical" evidence="8">
    <location>
        <begin position="155"/>
        <end position="175"/>
    </location>
</feature>
<dbReference type="Proteomes" id="UP001652661">
    <property type="component" value="Chromosome 3R"/>
</dbReference>
<dbReference type="InterPro" id="IPR036259">
    <property type="entry name" value="MFS_trans_sf"/>
</dbReference>
<dbReference type="PROSITE" id="PS00217">
    <property type="entry name" value="SUGAR_TRANSPORT_2"/>
    <property type="match status" value="1"/>
</dbReference>
<dbReference type="GO" id="GO:0005886">
    <property type="term" value="C:plasma membrane"/>
    <property type="evidence" value="ECO:0007669"/>
    <property type="project" value="UniProtKB-SubCell"/>
</dbReference>
<dbReference type="InterPro" id="IPR005828">
    <property type="entry name" value="MFS_sugar_transport-like"/>
</dbReference>
<dbReference type="InterPro" id="IPR005829">
    <property type="entry name" value="Sugar_transporter_CS"/>
</dbReference>
<evidence type="ECO:0000256" key="4">
    <source>
        <dbReference type="ARBA" id="ARBA00022989"/>
    </source>
</evidence>
<dbReference type="Gene3D" id="1.20.1250.20">
    <property type="entry name" value="MFS general substrate transporter like domains"/>
    <property type="match status" value="1"/>
</dbReference>
<feature type="transmembrane region" description="Helical" evidence="8">
    <location>
        <begin position="214"/>
        <end position="232"/>
    </location>
</feature>
<evidence type="ECO:0000256" key="3">
    <source>
        <dbReference type="ARBA" id="ARBA00022692"/>
    </source>
</evidence>
<dbReference type="OrthoDB" id="6612291at2759"/>
<dbReference type="InterPro" id="IPR050549">
    <property type="entry name" value="MFS_Trehalose_Transporter"/>
</dbReference>
<comment type="similarity">
    <text evidence="7">Belongs to the major facilitator superfamily. Sugar transporter (TC 2.A.1.1) family.</text>
</comment>
<dbReference type="GO" id="GO:0051119">
    <property type="term" value="F:sugar transmembrane transporter activity"/>
    <property type="evidence" value="ECO:0007669"/>
    <property type="project" value="InterPro"/>
</dbReference>
<reference evidence="11" key="1">
    <citation type="submission" date="2025-08" db="UniProtKB">
        <authorList>
            <consortium name="RefSeq"/>
        </authorList>
    </citation>
    <scope>IDENTIFICATION</scope>
    <source>
        <strain evidence="11">14028-0561.14</strain>
        <tissue evidence="11">Whole fly</tissue>
    </source>
</reference>
<evidence type="ECO:0000256" key="1">
    <source>
        <dbReference type="ARBA" id="ARBA00004651"/>
    </source>
</evidence>
<feature type="transmembrane region" description="Helical" evidence="8">
    <location>
        <begin position="128"/>
        <end position="148"/>
    </location>
</feature>
<keyword evidence="5 8" id="KW-0472">Membrane</keyword>
<sequence>MDSEKVVRAMARWWQTVSQEDGDPNSHNPMLYDPLQDGVVKTSKTRQYLAALIICLGAVAAGTALAWTSPVLPKITANVNSTAITNSTIGNSTIGNSTIGNLTITNGTTPTPLPSDDRLQLTVDQTTWVSSLLAIGAFLGALPSGYIADTIGRRYTAMVMDVPFILAWISISFAQSAGWLYVGRFLIGISTGSFCVVAPMYISEIAETSIRGTLGTLFQLLLTIGILLVYVVGSMVTWQTLSMLCLLIPIALFCGLLILPETPVYLLKKGRRSEAALSLKWLWGRYCDSRSAIQVIQNDLDQTVADASVMDLFSNRGSRNGLIISALLMVFQQFSGINAVIFYTESIFQSAGSSLNASLCSIIVGVVQVIMTLTSSLLIEKAGRKILLIFSSTVMTICLAMLGAYFNMSNSGKDVSAIGWLPLLCVVLFIISFSVGYGPIPWLMMGELFLPDVKGIAVSLTVMLNWLCVFVVTKCFSSMNESLGSDVTFWFFGTWMALATIYVAIAVQETKGKSASQIQNWLSGR</sequence>
<dbReference type="PRINTS" id="PR00171">
    <property type="entry name" value="SUGRTRNSPORT"/>
</dbReference>
<feature type="transmembrane region" description="Helical" evidence="8">
    <location>
        <begin position="355"/>
        <end position="379"/>
    </location>
</feature>
<feature type="transmembrane region" description="Helical" evidence="8">
    <location>
        <begin position="418"/>
        <end position="443"/>
    </location>
</feature>
<evidence type="ECO:0000256" key="2">
    <source>
        <dbReference type="ARBA" id="ARBA00022475"/>
    </source>
</evidence>
<dbReference type="PANTHER" id="PTHR48021:SF86">
    <property type="entry name" value="FACILITATED TREHALOSE TRANSPORTER TRET1-1-LIKE PROTEIN"/>
    <property type="match status" value="1"/>
</dbReference>
<feature type="transmembrane region" description="Helical" evidence="8">
    <location>
        <begin position="48"/>
        <end position="67"/>
    </location>
</feature>
<dbReference type="GeneID" id="108070726"/>
<dbReference type="AlphaFoldDB" id="A0A6P4I2L7"/>
<keyword evidence="3 8" id="KW-0812">Transmembrane</keyword>
<accession>A0A6P4I2L7</accession>
<dbReference type="Pfam" id="PF00083">
    <property type="entry name" value="Sugar_tr"/>
    <property type="match status" value="1"/>
</dbReference>
<feature type="domain" description="Major facilitator superfamily (MFS) profile" evidence="9">
    <location>
        <begin position="50"/>
        <end position="511"/>
    </location>
</feature>
<dbReference type="InterPro" id="IPR020846">
    <property type="entry name" value="MFS_dom"/>
</dbReference>
<evidence type="ECO:0000256" key="8">
    <source>
        <dbReference type="SAM" id="Phobius"/>
    </source>
</evidence>
<dbReference type="PROSITE" id="PS50850">
    <property type="entry name" value="MFS"/>
    <property type="match status" value="1"/>
</dbReference>
<evidence type="ECO:0000256" key="5">
    <source>
        <dbReference type="ARBA" id="ARBA00023136"/>
    </source>
</evidence>
<gene>
    <name evidence="11" type="primary">LOC108070726</name>
</gene>
<feature type="transmembrane region" description="Helical" evidence="8">
    <location>
        <begin position="181"/>
        <end position="202"/>
    </location>
</feature>
<dbReference type="NCBIfam" id="TIGR00879">
    <property type="entry name" value="SP"/>
    <property type="match status" value="1"/>
</dbReference>
<protein>
    <submittedName>
        <fullName evidence="11">Facilitated trehalose transporter Tret1-2 homolog isoform X1</fullName>
    </submittedName>
</protein>
<dbReference type="InterPro" id="IPR003663">
    <property type="entry name" value="Sugar/inositol_transpt"/>
</dbReference>
<keyword evidence="4 8" id="KW-1133">Transmembrane helix</keyword>
<dbReference type="CDD" id="cd17358">
    <property type="entry name" value="MFS_GLUT6_8_Class3_like"/>
    <property type="match status" value="1"/>
</dbReference>
<feature type="transmembrane region" description="Helical" evidence="8">
    <location>
        <begin position="386"/>
        <end position="406"/>
    </location>
</feature>
<feature type="transmembrane region" description="Helical" evidence="8">
    <location>
        <begin position="455"/>
        <end position="472"/>
    </location>
</feature>
<dbReference type="InterPro" id="IPR044775">
    <property type="entry name" value="MFS_ERD6/Tret1-like"/>
</dbReference>
<dbReference type="SUPFAM" id="SSF103473">
    <property type="entry name" value="MFS general substrate transporter"/>
    <property type="match status" value="1"/>
</dbReference>
<comment type="subcellular location">
    <subcellularLocation>
        <location evidence="1">Cell membrane</location>
        <topology evidence="1">Multi-pass membrane protein</topology>
    </subcellularLocation>
</comment>
<organism evidence="10 11">
    <name type="scientific">Drosophila kikkawai</name>
    <name type="common">Fruit fly</name>
    <dbReference type="NCBI Taxonomy" id="30033"/>
    <lineage>
        <taxon>Eukaryota</taxon>
        <taxon>Metazoa</taxon>
        <taxon>Ecdysozoa</taxon>
        <taxon>Arthropoda</taxon>
        <taxon>Hexapoda</taxon>
        <taxon>Insecta</taxon>
        <taxon>Pterygota</taxon>
        <taxon>Neoptera</taxon>
        <taxon>Endopterygota</taxon>
        <taxon>Diptera</taxon>
        <taxon>Brachycera</taxon>
        <taxon>Muscomorpha</taxon>
        <taxon>Ephydroidea</taxon>
        <taxon>Drosophilidae</taxon>
        <taxon>Drosophila</taxon>
        <taxon>Sophophora</taxon>
    </lineage>
</organism>
<keyword evidence="10" id="KW-1185">Reference proteome</keyword>
<keyword evidence="6" id="KW-0325">Glycoprotein</keyword>
<name>A0A6P4I2L7_DROKI</name>
<evidence type="ECO:0000313" key="11">
    <source>
        <dbReference type="RefSeq" id="XP_017016811.1"/>
    </source>
</evidence>
<dbReference type="PANTHER" id="PTHR48021">
    <property type="match status" value="1"/>
</dbReference>
<keyword evidence="2" id="KW-1003">Cell membrane</keyword>
<evidence type="ECO:0000313" key="10">
    <source>
        <dbReference type="Proteomes" id="UP001652661"/>
    </source>
</evidence>
<feature type="transmembrane region" description="Helical" evidence="8">
    <location>
        <begin position="238"/>
        <end position="259"/>
    </location>
</feature>